<keyword evidence="6" id="KW-1185">Reference proteome</keyword>
<accession>A0A563VL92</accession>
<dbReference type="InterPro" id="IPR011990">
    <property type="entry name" value="TPR-like_helical_dom_sf"/>
</dbReference>
<dbReference type="SMART" id="SM00028">
    <property type="entry name" value="TPR"/>
    <property type="match status" value="3"/>
</dbReference>
<reference evidence="5 6" key="1">
    <citation type="submission" date="2019-01" db="EMBL/GenBank/DDBJ databases">
        <authorList>
            <person name="Brito A."/>
        </authorList>
    </citation>
    <scope>NUCLEOTIDE SEQUENCE [LARGE SCALE GENOMIC DNA]</scope>
    <source>
        <strain evidence="5">1</strain>
    </source>
</reference>
<comment type="subcellular location">
    <subcellularLocation>
        <location evidence="1">Cytoplasm</location>
    </subcellularLocation>
</comment>
<dbReference type="GO" id="GO:0005092">
    <property type="term" value="F:GDP-dissociation inhibitor activity"/>
    <property type="evidence" value="ECO:0007669"/>
    <property type="project" value="TreeGrafter"/>
</dbReference>
<keyword evidence="4" id="KW-0802">TPR repeat</keyword>
<dbReference type="Pfam" id="PF13424">
    <property type="entry name" value="TPR_12"/>
    <property type="match status" value="1"/>
</dbReference>
<dbReference type="SUPFAM" id="SSF48452">
    <property type="entry name" value="TPR-like"/>
    <property type="match status" value="1"/>
</dbReference>
<dbReference type="PROSITE" id="PS50005">
    <property type="entry name" value="TPR"/>
    <property type="match status" value="1"/>
</dbReference>
<protein>
    <submittedName>
        <fullName evidence="5">Uncharacterized protein</fullName>
    </submittedName>
</protein>
<evidence type="ECO:0000256" key="2">
    <source>
        <dbReference type="ARBA" id="ARBA00022490"/>
    </source>
</evidence>
<dbReference type="OrthoDB" id="1523128at2"/>
<evidence type="ECO:0000256" key="4">
    <source>
        <dbReference type="PROSITE-ProRule" id="PRU00339"/>
    </source>
</evidence>
<dbReference type="Proteomes" id="UP000320055">
    <property type="component" value="Unassembled WGS sequence"/>
</dbReference>
<evidence type="ECO:0000256" key="3">
    <source>
        <dbReference type="ARBA" id="ARBA00022737"/>
    </source>
</evidence>
<organism evidence="5 6">
    <name type="scientific">Hyella patelloides LEGE 07179</name>
    <dbReference type="NCBI Taxonomy" id="945734"/>
    <lineage>
        <taxon>Bacteria</taxon>
        <taxon>Bacillati</taxon>
        <taxon>Cyanobacteriota</taxon>
        <taxon>Cyanophyceae</taxon>
        <taxon>Pleurocapsales</taxon>
        <taxon>Hyellaceae</taxon>
        <taxon>Hyella</taxon>
    </lineage>
</organism>
<feature type="repeat" description="TPR" evidence="4">
    <location>
        <begin position="74"/>
        <end position="107"/>
    </location>
</feature>
<dbReference type="EMBL" id="CAACVJ010000044">
    <property type="protein sequence ID" value="VEP12182.1"/>
    <property type="molecule type" value="Genomic_DNA"/>
</dbReference>
<sequence length="191" mass="21874">MEDYRQAISYLEQSLVIIREIGDRDAEVITLLDIGGFCYALAEYSQGIDYYQQALTLIRADNGDSLDEARMSEAEVLEYLGVGYGNLAQYSQAINYFEQYLEIVRETGDLVAQGIAWQNLSFVYNSLGDYERFDDCLKESIAIAVEICRDRTVEEMESEEVEYLKKILTICREIEDFATESIVSSIIDRKL</sequence>
<dbReference type="GO" id="GO:0005938">
    <property type="term" value="C:cell cortex"/>
    <property type="evidence" value="ECO:0007669"/>
    <property type="project" value="TreeGrafter"/>
</dbReference>
<dbReference type="PANTHER" id="PTHR45954:SF1">
    <property type="entry name" value="LD33695P"/>
    <property type="match status" value="1"/>
</dbReference>
<dbReference type="InterPro" id="IPR019734">
    <property type="entry name" value="TPR_rpt"/>
</dbReference>
<evidence type="ECO:0000313" key="5">
    <source>
        <dbReference type="EMBL" id="VEP12182.1"/>
    </source>
</evidence>
<keyword evidence="3" id="KW-0677">Repeat</keyword>
<dbReference type="InterPro" id="IPR052386">
    <property type="entry name" value="GPSM"/>
</dbReference>
<dbReference type="Pfam" id="PF13181">
    <property type="entry name" value="TPR_8"/>
    <property type="match status" value="1"/>
</dbReference>
<evidence type="ECO:0000313" key="6">
    <source>
        <dbReference type="Proteomes" id="UP000320055"/>
    </source>
</evidence>
<dbReference type="PANTHER" id="PTHR45954">
    <property type="entry name" value="LD33695P"/>
    <property type="match status" value="1"/>
</dbReference>
<dbReference type="Gene3D" id="1.25.40.10">
    <property type="entry name" value="Tetratricopeptide repeat domain"/>
    <property type="match status" value="1"/>
</dbReference>
<proteinExistence type="predicted"/>
<dbReference type="AlphaFoldDB" id="A0A563VL92"/>
<gene>
    <name evidence="5" type="ORF">H1P_1380009</name>
</gene>
<evidence type="ECO:0000256" key="1">
    <source>
        <dbReference type="ARBA" id="ARBA00004496"/>
    </source>
</evidence>
<name>A0A563VL92_9CYAN</name>
<keyword evidence="2" id="KW-0963">Cytoplasm</keyword>
<dbReference type="GO" id="GO:0001965">
    <property type="term" value="F:G-protein alpha-subunit binding"/>
    <property type="evidence" value="ECO:0007669"/>
    <property type="project" value="TreeGrafter"/>
</dbReference>